<dbReference type="Gene3D" id="1.10.260.40">
    <property type="entry name" value="lambda repressor-like DNA-binding domains"/>
    <property type="match status" value="1"/>
</dbReference>
<organism evidence="3 4">
    <name type="scientific">Aerophobetes bacterium</name>
    <dbReference type="NCBI Taxonomy" id="2030807"/>
    <lineage>
        <taxon>Bacteria</taxon>
        <taxon>Candidatus Aerophobota</taxon>
    </lineage>
</organism>
<accession>A0A497E1L3</accession>
<dbReference type="Pfam" id="PF01381">
    <property type="entry name" value="HTH_3"/>
    <property type="match status" value="1"/>
</dbReference>
<evidence type="ECO:0000313" key="4">
    <source>
        <dbReference type="Proteomes" id="UP000279422"/>
    </source>
</evidence>
<dbReference type="CDD" id="cd00093">
    <property type="entry name" value="HTH_XRE"/>
    <property type="match status" value="1"/>
</dbReference>
<dbReference type="PANTHER" id="PTHR46797">
    <property type="entry name" value="HTH-TYPE TRANSCRIPTIONAL REGULATOR"/>
    <property type="match status" value="1"/>
</dbReference>
<dbReference type="PANTHER" id="PTHR46797:SF1">
    <property type="entry name" value="METHYLPHOSPHONATE SYNTHASE"/>
    <property type="match status" value="1"/>
</dbReference>
<dbReference type="Proteomes" id="UP000279422">
    <property type="component" value="Unassembled WGS sequence"/>
</dbReference>
<feature type="domain" description="HTH cro/C1-type" evidence="2">
    <location>
        <begin position="7"/>
        <end position="63"/>
    </location>
</feature>
<dbReference type="SUPFAM" id="SSF47413">
    <property type="entry name" value="lambda repressor-like DNA-binding domains"/>
    <property type="match status" value="1"/>
</dbReference>
<proteinExistence type="predicted"/>
<dbReference type="InterPro" id="IPR001387">
    <property type="entry name" value="Cro/C1-type_HTH"/>
</dbReference>
<dbReference type="InterPro" id="IPR050807">
    <property type="entry name" value="TransReg_Diox_bact_type"/>
</dbReference>
<reference evidence="3 4" key="1">
    <citation type="submission" date="2018-06" db="EMBL/GenBank/DDBJ databases">
        <title>Extensive metabolic versatility and redundancy in microbially diverse, dynamic hydrothermal sediments.</title>
        <authorList>
            <person name="Dombrowski N."/>
            <person name="Teske A."/>
            <person name="Baker B.J."/>
        </authorList>
    </citation>
    <scope>NUCLEOTIDE SEQUENCE [LARGE SCALE GENOMIC DNA]</scope>
    <source>
        <strain evidence="3">B47_G16</strain>
    </source>
</reference>
<sequence length="179" mass="20903">MGIGKRLKALRKKLGLTQKEFAERVEGKIDYTYIGKIEREEQYPSLKMLQRIAKAFSVPLSYFFEEESPLESLELLPQELKELLKDKKRQDLLRKTQRLTKRDLSLVMQIIDVLSQTPPSRELEVAEEKAPYEAMDEEKRKYLIARIQKVLAAPTTLSSQEPWLRQCLKIALKALERPT</sequence>
<dbReference type="AlphaFoldDB" id="A0A497E1L3"/>
<keyword evidence="1" id="KW-0238">DNA-binding</keyword>
<dbReference type="PROSITE" id="PS50943">
    <property type="entry name" value="HTH_CROC1"/>
    <property type="match status" value="1"/>
</dbReference>
<protein>
    <submittedName>
        <fullName evidence="3">XRE family transcriptional regulator</fullName>
    </submittedName>
</protein>
<gene>
    <name evidence="3" type="ORF">DRJ00_08250</name>
</gene>
<evidence type="ECO:0000259" key="2">
    <source>
        <dbReference type="PROSITE" id="PS50943"/>
    </source>
</evidence>
<dbReference type="InterPro" id="IPR010982">
    <property type="entry name" value="Lambda_DNA-bd_dom_sf"/>
</dbReference>
<dbReference type="GO" id="GO:0003700">
    <property type="term" value="F:DNA-binding transcription factor activity"/>
    <property type="evidence" value="ECO:0007669"/>
    <property type="project" value="TreeGrafter"/>
</dbReference>
<comment type="caution">
    <text evidence="3">The sequence shown here is derived from an EMBL/GenBank/DDBJ whole genome shotgun (WGS) entry which is preliminary data.</text>
</comment>
<dbReference type="GO" id="GO:0005829">
    <property type="term" value="C:cytosol"/>
    <property type="evidence" value="ECO:0007669"/>
    <property type="project" value="TreeGrafter"/>
</dbReference>
<dbReference type="GO" id="GO:0003677">
    <property type="term" value="F:DNA binding"/>
    <property type="evidence" value="ECO:0007669"/>
    <property type="project" value="UniProtKB-KW"/>
</dbReference>
<dbReference type="EMBL" id="QMPZ01000172">
    <property type="protein sequence ID" value="RLE07379.1"/>
    <property type="molecule type" value="Genomic_DNA"/>
</dbReference>
<dbReference type="SMART" id="SM00530">
    <property type="entry name" value="HTH_XRE"/>
    <property type="match status" value="1"/>
</dbReference>
<evidence type="ECO:0000313" key="3">
    <source>
        <dbReference type="EMBL" id="RLE07379.1"/>
    </source>
</evidence>
<name>A0A497E1L3_UNCAE</name>
<evidence type="ECO:0000256" key="1">
    <source>
        <dbReference type="ARBA" id="ARBA00023125"/>
    </source>
</evidence>